<reference evidence="10 11" key="1">
    <citation type="submission" date="2019-03" db="EMBL/GenBank/DDBJ databases">
        <title>Freshwater and sediment microbial communities from various areas in North America, analyzing microbe dynamics in response to fracking.</title>
        <authorList>
            <person name="Lamendella R."/>
        </authorList>
    </citation>
    <scope>NUCLEOTIDE SEQUENCE [LARGE SCALE GENOMIC DNA]</scope>
    <source>
        <strain evidence="10 11">74A</strain>
    </source>
</reference>
<evidence type="ECO:0000256" key="4">
    <source>
        <dbReference type="ARBA" id="ARBA00022833"/>
    </source>
</evidence>
<feature type="domain" description="Succinylglutamate desuccinylase/Aspartoacylase catalytic" evidence="9">
    <location>
        <begin position="53"/>
        <end position="247"/>
    </location>
</feature>
<keyword evidence="3 5" id="KW-0378">Hydrolase</keyword>
<dbReference type="PANTHER" id="PTHR15162">
    <property type="entry name" value="ASPARTOACYLASE"/>
    <property type="match status" value="1"/>
</dbReference>
<comment type="caution">
    <text evidence="10">The sequence shown here is derived from an EMBL/GenBank/DDBJ whole genome shotgun (WGS) entry which is preliminary data.</text>
</comment>
<keyword evidence="4 5" id="KW-0862">Zinc</keyword>
<proteinExistence type="inferred from homology"/>
<keyword evidence="1 5" id="KW-0056">Arginine metabolism</keyword>
<comment type="function">
    <text evidence="5">Transforms N(2)-succinylglutamate into succinate and glutamate.</text>
</comment>
<evidence type="ECO:0000256" key="3">
    <source>
        <dbReference type="ARBA" id="ARBA00022801"/>
    </source>
</evidence>
<evidence type="ECO:0000256" key="1">
    <source>
        <dbReference type="ARBA" id="ARBA00022503"/>
    </source>
</evidence>
<dbReference type="PANTHER" id="PTHR15162:SF7">
    <property type="entry name" value="SUCCINYLGLUTAMATE DESUCCINYLASE"/>
    <property type="match status" value="1"/>
</dbReference>
<keyword evidence="7" id="KW-0732">Signal</keyword>
<dbReference type="InterPro" id="IPR016681">
    <property type="entry name" value="SuccinylGlu_desuccinylase"/>
</dbReference>
<comment type="cofactor">
    <cofactor evidence="5">
        <name>Zn(2+)</name>
        <dbReference type="ChEBI" id="CHEBI:29105"/>
    </cofactor>
    <text evidence="5">Binds 1 zinc ion per subunit.</text>
</comment>
<dbReference type="EC" id="3.5.1.96" evidence="5 6"/>
<feature type="binding site" evidence="5">
    <location>
        <position position="63"/>
    </location>
    <ligand>
        <name>Zn(2+)</name>
        <dbReference type="ChEBI" id="CHEBI:29105"/>
    </ligand>
</feature>
<dbReference type="NCBIfam" id="TIGR03242">
    <property type="entry name" value="arg_catab_astE"/>
    <property type="match status" value="1"/>
</dbReference>
<dbReference type="Gene3D" id="3.40.630.10">
    <property type="entry name" value="Zn peptidases"/>
    <property type="match status" value="1"/>
</dbReference>
<dbReference type="GO" id="GO:0019545">
    <property type="term" value="P:L-arginine catabolic process to succinate"/>
    <property type="evidence" value="ECO:0007669"/>
    <property type="project" value="UniProtKB-UniRule"/>
</dbReference>
<comment type="pathway">
    <text evidence="5">Amino-acid degradation; L-arginine degradation via AST pathway; L-glutamate and succinate from L-arginine: step 5/5.</text>
</comment>
<name>A0A4R2F805_9GAMM</name>
<dbReference type="GO" id="GO:0009017">
    <property type="term" value="F:succinylglutamate desuccinylase activity"/>
    <property type="evidence" value="ECO:0007669"/>
    <property type="project" value="UniProtKB-UniRule"/>
</dbReference>
<dbReference type="CDD" id="cd03855">
    <property type="entry name" value="M14_ASTE"/>
    <property type="match status" value="1"/>
</dbReference>
<feature type="binding site" evidence="5">
    <location>
        <position position="66"/>
    </location>
    <ligand>
        <name>Zn(2+)</name>
        <dbReference type="ChEBI" id="CHEBI:29105"/>
    </ligand>
</feature>
<dbReference type="GO" id="GO:0019544">
    <property type="term" value="P:L-arginine catabolic process to L-glutamate"/>
    <property type="evidence" value="ECO:0007669"/>
    <property type="project" value="UniProtKB-UniRule"/>
</dbReference>
<dbReference type="PIRSF" id="PIRSF017020">
    <property type="entry name" value="AstE"/>
    <property type="match status" value="1"/>
</dbReference>
<dbReference type="RefSeq" id="WP_133039171.1">
    <property type="nucleotide sequence ID" value="NZ_SLWF01000015.1"/>
</dbReference>
<organism evidence="10 11">
    <name type="scientific">Shewanella fodinae</name>
    <dbReference type="NCBI Taxonomy" id="552357"/>
    <lineage>
        <taxon>Bacteria</taxon>
        <taxon>Pseudomonadati</taxon>
        <taxon>Pseudomonadota</taxon>
        <taxon>Gammaproteobacteria</taxon>
        <taxon>Alteromonadales</taxon>
        <taxon>Shewanellaceae</taxon>
        <taxon>Shewanella</taxon>
    </lineage>
</organism>
<evidence type="ECO:0000259" key="9">
    <source>
        <dbReference type="Pfam" id="PF24827"/>
    </source>
</evidence>
<feature type="active site" evidence="5">
    <location>
        <position position="222"/>
    </location>
</feature>
<dbReference type="HAMAP" id="MF_00767">
    <property type="entry name" value="Arg_catab_AstE"/>
    <property type="match status" value="1"/>
</dbReference>
<dbReference type="GO" id="GO:0016788">
    <property type="term" value="F:hydrolase activity, acting on ester bonds"/>
    <property type="evidence" value="ECO:0007669"/>
    <property type="project" value="UniProtKB-UniRule"/>
</dbReference>
<evidence type="ECO:0000259" key="8">
    <source>
        <dbReference type="Pfam" id="PF04952"/>
    </source>
</evidence>
<evidence type="ECO:0000256" key="2">
    <source>
        <dbReference type="ARBA" id="ARBA00022723"/>
    </source>
</evidence>
<feature type="chain" id="PRO_5020987743" description="Succinylglutamate desuccinylase" evidence="7">
    <location>
        <begin position="24"/>
        <end position="342"/>
    </location>
</feature>
<dbReference type="UniPathway" id="UPA00185">
    <property type="reaction ID" value="UER00283"/>
</dbReference>
<dbReference type="OrthoDB" id="5290473at2"/>
<evidence type="ECO:0000256" key="7">
    <source>
        <dbReference type="SAM" id="SignalP"/>
    </source>
</evidence>
<dbReference type="InterPro" id="IPR007036">
    <property type="entry name" value="Aste_AspA_hybrid_dom"/>
</dbReference>
<gene>
    <name evidence="5" type="primary">astE</name>
    <name evidence="10" type="ORF">EDC91_11527</name>
</gene>
<dbReference type="SUPFAM" id="SSF53187">
    <property type="entry name" value="Zn-dependent exopeptidases"/>
    <property type="match status" value="1"/>
</dbReference>
<evidence type="ECO:0000313" key="11">
    <source>
        <dbReference type="Proteomes" id="UP000294832"/>
    </source>
</evidence>
<keyword evidence="2 5" id="KW-0479">Metal-binding</keyword>
<comment type="similarity">
    <text evidence="5">Belongs to the AspA/AstE family. Succinylglutamate desuccinylase subfamily.</text>
</comment>
<dbReference type="EMBL" id="SLWF01000015">
    <property type="protein sequence ID" value="TCN83321.1"/>
    <property type="molecule type" value="Genomic_DNA"/>
</dbReference>
<protein>
    <recommendedName>
        <fullName evidence="5 6">Succinylglutamate desuccinylase</fullName>
        <ecNumber evidence="5 6">3.5.1.96</ecNumber>
    </recommendedName>
</protein>
<evidence type="ECO:0000256" key="5">
    <source>
        <dbReference type="HAMAP-Rule" id="MF_00767"/>
    </source>
</evidence>
<dbReference type="AlphaFoldDB" id="A0A4R2F805"/>
<feature type="domain" description="AstE/AspA barrel-sandwich hybrid" evidence="8">
    <location>
        <begin position="264"/>
        <end position="334"/>
    </location>
</feature>
<dbReference type="NCBIfam" id="NF003706">
    <property type="entry name" value="PRK05324.1"/>
    <property type="match status" value="1"/>
</dbReference>
<dbReference type="Proteomes" id="UP000294832">
    <property type="component" value="Unassembled WGS sequence"/>
</dbReference>
<comment type="catalytic activity">
    <reaction evidence="5">
        <text>N-succinyl-L-glutamate + H2O = L-glutamate + succinate</text>
        <dbReference type="Rhea" id="RHEA:15169"/>
        <dbReference type="ChEBI" id="CHEBI:15377"/>
        <dbReference type="ChEBI" id="CHEBI:29985"/>
        <dbReference type="ChEBI" id="CHEBI:30031"/>
        <dbReference type="ChEBI" id="CHEBI:58763"/>
        <dbReference type="EC" id="3.5.1.96"/>
    </reaction>
</comment>
<sequence>MLQPLLQQANFLALTLANPLFMAAEQGVIADHTQVEIWDSGVLVFTPLTAEPTSDIVLSSGIHGNETAPIELCNQLIRAILQQHLLLRQRVMFIFGNPMAMINGTRFVTENLNRLFNGEHANPNVLTNGERARAAKLESYMQQFFTATGRKRFHYDLHTAIRGSRHERFAVCPYRPGKPHLKQQIAFLSAAGIEAFLMHHEPTTTFSYASSANYQAEAFTVELGKVMPFGQNDLTRLAALRAMLMALLAETATPTPDFAADKQVLYRVCRSITKNFADFAFTFDKDLPNFTQFAQGEVLAHENGQAIVAEQEGEAIVFPNAQIPIGQRAALCVVADPGIPLA</sequence>
<feature type="signal peptide" evidence="7">
    <location>
        <begin position="1"/>
        <end position="23"/>
    </location>
</feature>
<dbReference type="Pfam" id="PF04952">
    <property type="entry name" value="AstE_AspA_hybrid"/>
    <property type="match status" value="1"/>
</dbReference>
<dbReference type="GO" id="GO:0008270">
    <property type="term" value="F:zinc ion binding"/>
    <property type="evidence" value="ECO:0007669"/>
    <property type="project" value="UniProtKB-UniRule"/>
</dbReference>
<evidence type="ECO:0000256" key="6">
    <source>
        <dbReference type="NCBIfam" id="TIGR03242"/>
    </source>
</evidence>
<accession>A0A4R2F805</accession>
<dbReference type="InterPro" id="IPR050178">
    <property type="entry name" value="AspA/AstE_fam"/>
</dbReference>
<feature type="binding site" evidence="5">
    <location>
        <position position="158"/>
    </location>
    <ligand>
        <name>Zn(2+)</name>
        <dbReference type="ChEBI" id="CHEBI:29105"/>
    </ligand>
</feature>
<dbReference type="Pfam" id="PF24827">
    <property type="entry name" value="AstE_AspA_cat"/>
    <property type="match status" value="1"/>
</dbReference>
<evidence type="ECO:0000313" key="10">
    <source>
        <dbReference type="EMBL" id="TCN83321.1"/>
    </source>
</evidence>
<dbReference type="InterPro" id="IPR055438">
    <property type="entry name" value="AstE_AspA_cat"/>
</dbReference>
<keyword evidence="11" id="KW-1185">Reference proteome</keyword>